<evidence type="ECO:0000313" key="3">
    <source>
        <dbReference type="EMBL" id="MDY5132328.1"/>
    </source>
</evidence>
<keyword evidence="2" id="KW-0812">Transmembrane</keyword>
<protein>
    <submittedName>
        <fullName evidence="4">Uncharacterized protein</fullName>
    </submittedName>
</protein>
<name>A0AAW9HV72_9ACTO</name>
<feature type="transmembrane region" description="Helical" evidence="2">
    <location>
        <begin position="167"/>
        <end position="184"/>
    </location>
</feature>
<dbReference type="Proteomes" id="UP001275049">
    <property type="component" value="Unassembled WGS sequence"/>
</dbReference>
<keyword evidence="5" id="KW-1185">Reference proteome</keyword>
<dbReference type="RefSeq" id="WP_146002318.1">
    <property type="nucleotide sequence ID" value="NZ_CAMYCL010000012.1"/>
</dbReference>
<evidence type="ECO:0000313" key="5">
    <source>
        <dbReference type="Proteomes" id="UP001275049"/>
    </source>
</evidence>
<organism evidence="4 6">
    <name type="scientific">Actinotignum urinale</name>
    <dbReference type="NCBI Taxonomy" id="190146"/>
    <lineage>
        <taxon>Bacteria</taxon>
        <taxon>Bacillati</taxon>
        <taxon>Actinomycetota</taxon>
        <taxon>Actinomycetes</taxon>
        <taxon>Actinomycetales</taxon>
        <taxon>Actinomycetaceae</taxon>
        <taxon>Actinotignum</taxon>
    </lineage>
</organism>
<dbReference type="Proteomes" id="UP001281731">
    <property type="component" value="Unassembled WGS sequence"/>
</dbReference>
<keyword evidence="2" id="KW-0472">Membrane</keyword>
<reference evidence="4 5" key="1">
    <citation type="submission" date="2023-10" db="EMBL/GenBank/DDBJ databases">
        <title>Whole Genome based description of the genera Actinobaculum and Actinotignum reveals a complex phylogenetic relationship within the species included in the genus Actinotignum.</title>
        <authorList>
            <person name="Jensen C.S."/>
            <person name="Dargis R."/>
            <person name="Kemp M."/>
            <person name="Christensen J.J."/>
        </authorList>
    </citation>
    <scope>NUCLEOTIDE SEQUENCE</scope>
    <source>
        <strain evidence="4">SLA_B511</strain>
        <strain evidence="3 5">SLA_B974</strain>
    </source>
</reference>
<dbReference type="EMBL" id="JAWNGA010000001">
    <property type="protein sequence ID" value="MDY5132328.1"/>
    <property type="molecule type" value="Genomic_DNA"/>
</dbReference>
<dbReference type="EMBL" id="JAWNGC010000004">
    <property type="protein sequence ID" value="MDY5154958.1"/>
    <property type="molecule type" value="Genomic_DNA"/>
</dbReference>
<feature type="region of interest" description="Disordered" evidence="1">
    <location>
        <begin position="20"/>
        <end position="84"/>
    </location>
</feature>
<evidence type="ECO:0000313" key="6">
    <source>
        <dbReference type="Proteomes" id="UP001281731"/>
    </source>
</evidence>
<gene>
    <name evidence="4" type="ORF">R6G80_04365</name>
    <name evidence="3" type="ORF">R6G86_01035</name>
</gene>
<sequence>MSTAVDFRLLDEEMNGSRKVDNTRLRVVPSAPSGQDSSHSLRRDVQTGTRPSLKVAPTARSAAGAGRPRSSRTKEKLQELSTARLESRDFSPGVAKLSMPVEAGLGASRRIVQEGVGRYRVRTVVPVRTVAPAIKQNGRKERVHVPGRKFYVTEAQTRSIIGGAMKFSLICLVVIVGFIIGSFMQGSEGGRNAEPVAERYTPAEYIVPAAGIGSSSLGD</sequence>
<evidence type="ECO:0000256" key="1">
    <source>
        <dbReference type="SAM" id="MobiDB-lite"/>
    </source>
</evidence>
<evidence type="ECO:0000256" key="2">
    <source>
        <dbReference type="SAM" id="Phobius"/>
    </source>
</evidence>
<evidence type="ECO:0000313" key="4">
    <source>
        <dbReference type="EMBL" id="MDY5154958.1"/>
    </source>
</evidence>
<comment type="caution">
    <text evidence="4">The sequence shown here is derived from an EMBL/GenBank/DDBJ whole genome shotgun (WGS) entry which is preliminary data.</text>
</comment>
<feature type="compositionally biased region" description="Low complexity" evidence="1">
    <location>
        <begin position="56"/>
        <end position="68"/>
    </location>
</feature>
<proteinExistence type="predicted"/>
<keyword evidence="2" id="KW-1133">Transmembrane helix</keyword>
<accession>A0AAW9HV72</accession>
<dbReference type="AlphaFoldDB" id="A0AAW9HV72"/>